<evidence type="ECO:0000256" key="6">
    <source>
        <dbReference type="ARBA" id="ARBA00022989"/>
    </source>
</evidence>
<evidence type="ECO:0000256" key="3">
    <source>
        <dbReference type="ARBA" id="ARBA00022448"/>
    </source>
</evidence>
<dbReference type="PANTHER" id="PTHR30269:SF37">
    <property type="entry name" value="MEMBRANE TRANSPORTER PROTEIN"/>
    <property type="match status" value="1"/>
</dbReference>
<feature type="transmembrane region" description="Helical" evidence="8">
    <location>
        <begin position="82"/>
        <end position="101"/>
    </location>
</feature>
<evidence type="ECO:0000256" key="7">
    <source>
        <dbReference type="ARBA" id="ARBA00023136"/>
    </source>
</evidence>
<keyword evidence="3" id="KW-0813">Transport</keyword>
<keyword evidence="10" id="KW-1185">Reference proteome</keyword>
<reference evidence="9 10" key="1">
    <citation type="submission" date="2015-02" db="EMBL/GenBank/DDBJ databases">
        <title>Draft genome sequences of ten Microbacterium spp. with emphasis on heavy metal contaminated environments.</title>
        <authorList>
            <person name="Corretto E."/>
        </authorList>
    </citation>
    <scope>NUCLEOTIDE SEQUENCE [LARGE SCALE GENOMIC DNA]</scope>
    <source>
        <strain evidence="9 10">DSM 23848</strain>
    </source>
</reference>
<keyword evidence="7 8" id="KW-0472">Membrane</keyword>
<comment type="caution">
    <text evidence="9">The sequence shown here is derived from an EMBL/GenBank/DDBJ whole genome shotgun (WGS) entry which is preliminary data.</text>
</comment>
<dbReference type="PANTHER" id="PTHR30269">
    <property type="entry name" value="TRANSMEMBRANE PROTEIN YFCA"/>
    <property type="match status" value="1"/>
</dbReference>
<dbReference type="AlphaFoldDB" id="A0A0F0KUX3"/>
<keyword evidence="5 8" id="KW-0812">Transmembrane</keyword>
<dbReference type="EMBL" id="JYIT01000074">
    <property type="protein sequence ID" value="KJL24269.1"/>
    <property type="molecule type" value="Genomic_DNA"/>
</dbReference>
<evidence type="ECO:0000256" key="2">
    <source>
        <dbReference type="ARBA" id="ARBA00009142"/>
    </source>
</evidence>
<evidence type="ECO:0000256" key="4">
    <source>
        <dbReference type="ARBA" id="ARBA00022475"/>
    </source>
</evidence>
<dbReference type="RefSeq" id="WP_156156749.1">
    <property type="nucleotide sequence ID" value="NZ_JYIT01000074.1"/>
</dbReference>
<dbReference type="OrthoDB" id="5147588at2"/>
<comment type="subcellular location">
    <subcellularLocation>
        <location evidence="1 8">Cell membrane</location>
        <topology evidence="1 8">Multi-pass membrane protein</topology>
    </subcellularLocation>
</comment>
<feature type="transmembrane region" description="Helical" evidence="8">
    <location>
        <begin position="237"/>
        <end position="255"/>
    </location>
</feature>
<dbReference type="PATRIC" id="fig|582680.7.peg.1804"/>
<gene>
    <name evidence="9" type="ORF">RL72_01760</name>
</gene>
<evidence type="ECO:0000256" key="1">
    <source>
        <dbReference type="ARBA" id="ARBA00004651"/>
    </source>
</evidence>
<feature type="transmembrane region" description="Helical" evidence="8">
    <location>
        <begin position="50"/>
        <end position="70"/>
    </location>
</feature>
<dbReference type="InterPro" id="IPR002781">
    <property type="entry name" value="TM_pro_TauE-like"/>
</dbReference>
<keyword evidence="4 8" id="KW-1003">Cell membrane</keyword>
<organism evidence="9 10">
    <name type="scientific">Microbacterium azadirachtae</name>
    <dbReference type="NCBI Taxonomy" id="582680"/>
    <lineage>
        <taxon>Bacteria</taxon>
        <taxon>Bacillati</taxon>
        <taxon>Actinomycetota</taxon>
        <taxon>Actinomycetes</taxon>
        <taxon>Micrococcales</taxon>
        <taxon>Microbacteriaceae</taxon>
        <taxon>Microbacterium</taxon>
    </lineage>
</organism>
<feature type="transmembrane region" description="Helical" evidence="8">
    <location>
        <begin position="12"/>
        <end position="38"/>
    </location>
</feature>
<dbReference type="Pfam" id="PF01925">
    <property type="entry name" value="TauE"/>
    <property type="match status" value="1"/>
</dbReference>
<protein>
    <recommendedName>
        <fullName evidence="8">Probable membrane transporter protein</fullName>
    </recommendedName>
</protein>
<evidence type="ECO:0000256" key="8">
    <source>
        <dbReference type="RuleBase" id="RU363041"/>
    </source>
</evidence>
<evidence type="ECO:0000313" key="10">
    <source>
        <dbReference type="Proteomes" id="UP000033448"/>
    </source>
</evidence>
<evidence type="ECO:0000256" key="5">
    <source>
        <dbReference type="ARBA" id="ARBA00022692"/>
    </source>
</evidence>
<dbReference type="GO" id="GO:0005886">
    <property type="term" value="C:plasma membrane"/>
    <property type="evidence" value="ECO:0007669"/>
    <property type="project" value="UniProtKB-SubCell"/>
</dbReference>
<sequence length="257" mass="26503">MIAFLFAPEQGVILAVLVGVMFASAVLQTTTGFGFAVLSAPVLTALTNGPAAVSTVLVTGTVADLLILLLRRSRPAPDWREVGLVGLSSIPGIALGTLLLVVAPKPVLMVVIAGAVIVAVGLRVQTRRQRNYPPRVISHHWGLLAGLLSGTLGAATTLAGPPTVFYLAHRGHTPATTRDTLVTLNLVRLPLSVAALLTAGAFTALPGLAWLVAAVLAGYSVGGWLFGKIDAARYERLTLAGLILSATTALIAAITTR</sequence>
<evidence type="ECO:0000313" key="9">
    <source>
        <dbReference type="EMBL" id="KJL24269.1"/>
    </source>
</evidence>
<dbReference type="Proteomes" id="UP000033448">
    <property type="component" value="Unassembled WGS sequence"/>
</dbReference>
<accession>A0A0F0KUX3</accession>
<proteinExistence type="inferred from homology"/>
<feature type="transmembrane region" description="Helical" evidence="8">
    <location>
        <begin position="189"/>
        <end position="216"/>
    </location>
</feature>
<feature type="transmembrane region" description="Helical" evidence="8">
    <location>
        <begin position="107"/>
        <end position="124"/>
    </location>
</feature>
<feature type="transmembrane region" description="Helical" evidence="8">
    <location>
        <begin position="144"/>
        <end position="169"/>
    </location>
</feature>
<dbReference type="InterPro" id="IPR052017">
    <property type="entry name" value="TSUP"/>
</dbReference>
<comment type="similarity">
    <text evidence="2 8">Belongs to the 4-toluene sulfonate uptake permease (TSUP) (TC 2.A.102) family.</text>
</comment>
<name>A0A0F0KUX3_9MICO</name>
<keyword evidence="6 8" id="KW-1133">Transmembrane helix</keyword>